<name>A0ABM6GE14_9BACT</name>
<feature type="domain" description="HMA" evidence="2">
    <location>
        <begin position="2"/>
        <end position="63"/>
    </location>
</feature>
<reference evidence="3 4" key="1">
    <citation type="submission" date="2014-02" db="EMBL/GenBank/DDBJ databases">
        <title>Diversity of Thermotogales isolates from hydrothermal vents.</title>
        <authorList>
            <person name="Haverkamp T.H.A."/>
            <person name="Lossouarn J."/>
            <person name="Geslin C."/>
            <person name="Nesbo C.L."/>
        </authorList>
    </citation>
    <scope>NUCLEOTIDE SEQUENCE [LARGE SCALE GENOMIC DNA]</scope>
    <source>
        <strain evidence="3 4">431</strain>
    </source>
</reference>
<evidence type="ECO:0000256" key="1">
    <source>
        <dbReference type="ARBA" id="ARBA00022723"/>
    </source>
</evidence>
<accession>A0ABM6GE14</accession>
<proteinExistence type="predicted"/>
<keyword evidence="4" id="KW-1185">Reference proteome</keyword>
<sequence length="68" mass="7963">MEKFELKVPNMSCHHCVMRITKALEELGEKNFKVKLEEKTVIIETSNLEKVKEKLSEIDYPVSEINKI</sequence>
<dbReference type="RefSeq" id="WP_012056910.1">
    <property type="nucleotide sequence ID" value="NZ_CP007389.1"/>
</dbReference>
<dbReference type="Gene3D" id="3.30.70.100">
    <property type="match status" value="1"/>
</dbReference>
<dbReference type="CDD" id="cd00371">
    <property type="entry name" value="HMA"/>
    <property type="match status" value="1"/>
</dbReference>
<evidence type="ECO:0000313" key="3">
    <source>
        <dbReference type="EMBL" id="APT73697.1"/>
    </source>
</evidence>
<dbReference type="InterPro" id="IPR006121">
    <property type="entry name" value="HMA_dom"/>
</dbReference>
<protein>
    <submittedName>
        <fullName evidence="3">Copper resistance protein CopZ</fullName>
    </submittedName>
</protein>
<evidence type="ECO:0000313" key="4">
    <source>
        <dbReference type="Proteomes" id="UP000185490"/>
    </source>
</evidence>
<dbReference type="InterPro" id="IPR017969">
    <property type="entry name" value="Heavy-metal-associated_CS"/>
</dbReference>
<dbReference type="Proteomes" id="UP000185490">
    <property type="component" value="Chromosome"/>
</dbReference>
<keyword evidence="1" id="KW-0479">Metal-binding</keyword>
<dbReference type="SUPFAM" id="SSF55008">
    <property type="entry name" value="HMA, heavy metal-associated domain"/>
    <property type="match status" value="1"/>
</dbReference>
<dbReference type="PROSITE" id="PS50846">
    <property type="entry name" value="HMA_2"/>
    <property type="match status" value="1"/>
</dbReference>
<dbReference type="EMBL" id="CP007389">
    <property type="protein sequence ID" value="APT73697.1"/>
    <property type="molecule type" value="Genomic_DNA"/>
</dbReference>
<gene>
    <name evidence="3" type="ORF">BW47_03720</name>
</gene>
<evidence type="ECO:0000259" key="2">
    <source>
        <dbReference type="PROSITE" id="PS50846"/>
    </source>
</evidence>
<dbReference type="PROSITE" id="PS01047">
    <property type="entry name" value="HMA_1"/>
    <property type="match status" value="1"/>
</dbReference>
<organism evidence="3 4">
    <name type="scientific">Thermosipho melanesiensis</name>
    <dbReference type="NCBI Taxonomy" id="46541"/>
    <lineage>
        <taxon>Bacteria</taxon>
        <taxon>Thermotogati</taxon>
        <taxon>Thermotogota</taxon>
        <taxon>Thermotogae</taxon>
        <taxon>Thermotogales</taxon>
        <taxon>Fervidobacteriaceae</taxon>
        <taxon>Thermosipho</taxon>
    </lineage>
</organism>
<dbReference type="InterPro" id="IPR036163">
    <property type="entry name" value="HMA_dom_sf"/>
</dbReference>
<dbReference type="Pfam" id="PF00403">
    <property type="entry name" value="HMA"/>
    <property type="match status" value="1"/>
</dbReference>